<comment type="similarity">
    <text evidence="1">Belongs to the Glu/Leu/Phe/Val dehydrogenases family.</text>
</comment>
<evidence type="ECO:0000313" key="5">
    <source>
        <dbReference type="Proteomes" id="UP000568839"/>
    </source>
</evidence>
<dbReference type="PANTHER" id="PTHR11606">
    <property type="entry name" value="GLUTAMATE DEHYDROGENASE"/>
    <property type="match status" value="1"/>
</dbReference>
<evidence type="ECO:0000256" key="1">
    <source>
        <dbReference type="ARBA" id="ARBA00006382"/>
    </source>
</evidence>
<evidence type="ECO:0000259" key="3">
    <source>
        <dbReference type="Pfam" id="PF02812"/>
    </source>
</evidence>
<dbReference type="Proteomes" id="UP000568839">
    <property type="component" value="Unassembled WGS sequence"/>
</dbReference>
<name>A0A841PGV5_9BACL</name>
<dbReference type="Pfam" id="PF02812">
    <property type="entry name" value="ELFV_dehydrog_N"/>
    <property type="match status" value="1"/>
</dbReference>
<dbReference type="PANTHER" id="PTHR11606:SF13">
    <property type="entry name" value="GLUTAMATE DEHYDROGENASE 1, MITOCHONDRIAL"/>
    <property type="match status" value="1"/>
</dbReference>
<proteinExistence type="inferred from homology"/>
<keyword evidence="2" id="KW-0560">Oxidoreductase</keyword>
<dbReference type="AlphaFoldDB" id="A0A841PGV5"/>
<dbReference type="Gene3D" id="3.40.50.10860">
    <property type="entry name" value="Leucine Dehydrogenase, chain A, domain 1"/>
    <property type="match status" value="1"/>
</dbReference>
<organism evidence="4 5">
    <name type="scientific">Geomicrobium halophilum</name>
    <dbReference type="NCBI Taxonomy" id="549000"/>
    <lineage>
        <taxon>Bacteria</taxon>
        <taxon>Bacillati</taxon>
        <taxon>Bacillota</taxon>
        <taxon>Bacilli</taxon>
        <taxon>Bacillales</taxon>
        <taxon>Geomicrobium</taxon>
    </lineage>
</organism>
<evidence type="ECO:0000256" key="2">
    <source>
        <dbReference type="ARBA" id="ARBA00023002"/>
    </source>
</evidence>
<protein>
    <submittedName>
        <fullName evidence="4">Glutamate dehydrogenase/leucine dehydrogenase</fullName>
    </submittedName>
</protein>
<gene>
    <name evidence="4" type="ORF">HNR44_000076</name>
</gene>
<dbReference type="EMBL" id="JACHHJ010000001">
    <property type="protein sequence ID" value="MBB6448127.1"/>
    <property type="molecule type" value="Genomic_DNA"/>
</dbReference>
<reference evidence="4 5" key="1">
    <citation type="submission" date="2020-08" db="EMBL/GenBank/DDBJ databases">
        <title>Genomic Encyclopedia of Type Strains, Phase IV (KMG-IV): sequencing the most valuable type-strain genomes for metagenomic binning, comparative biology and taxonomic classification.</title>
        <authorList>
            <person name="Goeker M."/>
        </authorList>
    </citation>
    <scope>NUCLEOTIDE SEQUENCE [LARGE SCALE GENOMIC DNA]</scope>
    <source>
        <strain evidence="4 5">DSM 21769</strain>
    </source>
</reference>
<accession>A0A841PGV5</accession>
<dbReference type="GO" id="GO:0004352">
    <property type="term" value="F:glutamate dehydrogenase (NAD+) activity"/>
    <property type="evidence" value="ECO:0007669"/>
    <property type="project" value="TreeGrafter"/>
</dbReference>
<feature type="domain" description="Glutamate/phenylalanine/leucine/valine/L-tryptophan dehydrogenase dimerisation" evidence="3">
    <location>
        <begin position="1"/>
        <end position="50"/>
    </location>
</feature>
<dbReference type="SUPFAM" id="SSF53223">
    <property type="entry name" value="Aminoacid dehydrogenase-like, N-terminal domain"/>
    <property type="match status" value="1"/>
</dbReference>
<dbReference type="InterPro" id="IPR006097">
    <property type="entry name" value="Glu/Leu/Phe/Val/Trp_DH_dimer"/>
</dbReference>
<sequence length="50" mass="5706">MKMEDGTTHIFEGYRAQHLDALGPYKGGIRYHPDVTADEIKALAKWMTLK</sequence>
<comment type="caution">
    <text evidence="4">The sequence shown here is derived from an EMBL/GenBank/DDBJ whole genome shotgun (WGS) entry which is preliminary data.</text>
</comment>
<dbReference type="InterPro" id="IPR046346">
    <property type="entry name" value="Aminoacid_DH-like_N_sf"/>
</dbReference>
<keyword evidence="5" id="KW-1185">Reference proteome</keyword>
<evidence type="ECO:0000313" key="4">
    <source>
        <dbReference type="EMBL" id="MBB6448127.1"/>
    </source>
</evidence>
<dbReference type="GO" id="GO:0006538">
    <property type="term" value="P:L-glutamate catabolic process"/>
    <property type="evidence" value="ECO:0007669"/>
    <property type="project" value="TreeGrafter"/>
</dbReference>